<dbReference type="Gene3D" id="3.80.10.10">
    <property type="entry name" value="Ribonuclease Inhibitor"/>
    <property type="match status" value="1"/>
</dbReference>
<dbReference type="GO" id="GO:0031146">
    <property type="term" value="P:SCF-dependent proteasomal ubiquitin-dependent protein catabolic process"/>
    <property type="evidence" value="ECO:0007669"/>
    <property type="project" value="TreeGrafter"/>
</dbReference>
<dbReference type="SUPFAM" id="SSF52047">
    <property type="entry name" value="RNI-like"/>
    <property type="match status" value="1"/>
</dbReference>
<gene>
    <name evidence="2" type="ORF">DYB32_001490</name>
</gene>
<comment type="caution">
    <text evidence="2">The sequence shown here is derived from an EMBL/GenBank/DDBJ whole genome shotgun (WGS) entry which is preliminary data.</text>
</comment>
<dbReference type="VEuPathDB" id="FungiDB:H310_00542"/>
<reference evidence="2 3" key="1">
    <citation type="submission" date="2018-08" db="EMBL/GenBank/DDBJ databases">
        <title>Aphanomyces genome sequencing and annotation.</title>
        <authorList>
            <person name="Minardi D."/>
            <person name="Oidtmann B."/>
            <person name="Van Der Giezen M."/>
            <person name="Studholme D.J."/>
        </authorList>
    </citation>
    <scope>NUCLEOTIDE SEQUENCE [LARGE SCALE GENOMIC DNA]</scope>
    <source>
        <strain evidence="2 3">NJM0002</strain>
    </source>
</reference>
<evidence type="ECO:0000313" key="3">
    <source>
        <dbReference type="Proteomes" id="UP000285060"/>
    </source>
</evidence>
<proteinExistence type="predicted"/>
<protein>
    <recommendedName>
        <fullName evidence="4">F-box domain-containing protein</fullName>
    </recommendedName>
</protein>
<dbReference type="InterPro" id="IPR032675">
    <property type="entry name" value="LRR_dom_sf"/>
</dbReference>
<dbReference type="EMBL" id="QUSY01000066">
    <property type="protein sequence ID" value="RHY33627.1"/>
    <property type="molecule type" value="Genomic_DNA"/>
</dbReference>
<accession>A0A3R6ZVD4</accession>
<name>A0A3R6ZVD4_9STRA</name>
<dbReference type="Proteomes" id="UP000285060">
    <property type="component" value="Unassembled WGS sequence"/>
</dbReference>
<feature type="signal peptide" evidence="1">
    <location>
        <begin position="1"/>
        <end position="16"/>
    </location>
</feature>
<dbReference type="GO" id="GO:0019005">
    <property type="term" value="C:SCF ubiquitin ligase complex"/>
    <property type="evidence" value="ECO:0007669"/>
    <property type="project" value="TreeGrafter"/>
</dbReference>
<feature type="chain" id="PRO_5018693749" description="F-box domain-containing protein" evidence="1">
    <location>
        <begin position="17"/>
        <end position="267"/>
    </location>
</feature>
<evidence type="ECO:0000256" key="1">
    <source>
        <dbReference type="SAM" id="SignalP"/>
    </source>
</evidence>
<keyword evidence="3" id="KW-1185">Reference proteome</keyword>
<dbReference type="PANTHER" id="PTHR13318">
    <property type="entry name" value="PARTNER OF PAIRED, ISOFORM B-RELATED"/>
    <property type="match status" value="1"/>
</dbReference>
<organism evidence="2 3">
    <name type="scientific">Aphanomyces invadans</name>
    <dbReference type="NCBI Taxonomy" id="157072"/>
    <lineage>
        <taxon>Eukaryota</taxon>
        <taxon>Sar</taxon>
        <taxon>Stramenopiles</taxon>
        <taxon>Oomycota</taxon>
        <taxon>Saprolegniomycetes</taxon>
        <taxon>Saprolegniales</taxon>
        <taxon>Verrucalvaceae</taxon>
        <taxon>Aphanomyces</taxon>
    </lineage>
</organism>
<evidence type="ECO:0008006" key="4">
    <source>
        <dbReference type="Google" id="ProtNLM"/>
    </source>
</evidence>
<dbReference type="AlphaFoldDB" id="A0A3R6ZVD4"/>
<evidence type="ECO:0000313" key="2">
    <source>
        <dbReference type="EMBL" id="RHY33627.1"/>
    </source>
</evidence>
<sequence>MLNAMLLFLPLDDALSMARTSNTLRDGLHAASTYWTHVTLTEATSTMLKQLVPFAKHIRRLTCIKSTASEEAWIHFACHTKHLEVLNVAGSKHFSHVALTAFAELNSSSLVEVYADNCAYIANTSALKNCAAQLRVLSLSRCRQLTTADIVTLVQEAPKLTVLNLKGCPHPLLRSAPMLKELSLKGHSNLTRDVFEAMPKGLTSLDLTGCTRLAPDLNALGNFQALEQLTVLLCPNVDVTSVQHLQDSNANLTKVDIEARPSPVAVH</sequence>
<keyword evidence="1" id="KW-0732">Signal</keyword>